<dbReference type="EMBL" id="LK056650">
    <property type="protein sequence ID" value="CDS81902.1"/>
    <property type="molecule type" value="Genomic_DNA"/>
</dbReference>
<organism evidence="2">
    <name type="scientific">Sporisorium scitamineum</name>
    <dbReference type="NCBI Taxonomy" id="49012"/>
    <lineage>
        <taxon>Eukaryota</taxon>
        <taxon>Fungi</taxon>
        <taxon>Dikarya</taxon>
        <taxon>Basidiomycota</taxon>
        <taxon>Ustilaginomycotina</taxon>
        <taxon>Ustilaginomycetes</taxon>
        <taxon>Ustilaginales</taxon>
        <taxon>Ustilaginaceae</taxon>
        <taxon>Sporisorium</taxon>
    </lineage>
</organism>
<dbReference type="OrthoDB" id="2548654at2759"/>
<sequence>MLRSRLFKILTLTIVIFASIAFECFAVGEGVEDHASSSSPEVQSHYQVETTHLEPWERSKLINRLKQRFLDLNLPQDLQVSEIKLSHTEIEDQLESLRRQLNTDGDRKSLESLDLTQDRWKAHALILRDAAHDSPNIAILTTPYHWKSLTEKIRLHAFARVEGIDIDALHKELDRDYNYNPINSLARYILPKTPESEFRSLLPRFPL</sequence>
<feature type="signal peptide" evidence="1">
    <location>
        <begin position="1"/>
        <end position="26"/>
    </location>
</feature>
<gene>
    <name evidence="2" type="ORF">SPSC_00084</name>
</gene>
<evidence type="ECO:0000256" key="1">
    <source>
        <dbReference type="SAM" id="SignalP"/>
    </source>
</evidence>
<proteinExistence type="predicted"/>
<accession>A0A127Z5L1</accession>
<dbReference type="AlphaFoldDB" id="A0A127Z5L1"/>
<protein>
    <submittedName>
        <fullName evidence="2">Uncharacterized protein</fullName>
    </submittedName>
</protein>
<name>A0A127Z5L1_9BASI</name>
<keyword evidence="1" id="KW-0732">Signal</keyword>
<reference evidence="2" key="1">
    <citation type="submission" date="2014-06" db="EMBL/GenBank/DDBJ databases">
        <authorList>
            <person name="Ju J."/>
            <person name="Zhang J."/>
        </authorList>
    </citation>
    <scope>NUCLEOTIDE SEQUENCE</scope>
    <source>
        <strain evidence="2">SscI8</strain>
    </source>
</reference>
<feature type="chain" id="PRO_5007281137" evidence="1">
    <location>
        <begin position="27"/>
        <end position="207"/>
    </location>
</feature>
<evidence type="ECO:0000313" key="2">
    <source>
        <dbReference type="EMBL" id="CDS81902.1"/>
    </source>
</evidence>